<keyword evidence="2" id="KW-0472">Membrane</keyword>
<name>A0A1J5Q775_9ZZZZ</name>
<reference evidence="3" key="1">
    <citation type="submission" date="2016-10" db="EMBL/GenBank/DDBJ databases">
        <title>Sequence of Gallionella enrichment culture.</title>
        <authorList>
            <person name="Poehlein A."/>
            <person name="Muehling M."/>
            <person name="Daniel R."/>
        </authorList>
    </citation>
    <scope>NUCLEOTIDE SEQUENCE</scope>
</reference>
<sequence length="146" mass="15718">MIPAFAQVASHLTGVLPALRAAVALVAAGLVWWSWPAAAQQVYRCGNAYAHAPCPQGRPVDVADPRDPAQVEQARAQTARDQQLADQLHRENAAREAAHRKALLAEAKQAQKMAAAQRRAARARERARKAAQQPATRKAVSPKALP</sequence>
<evidence type="ECO:0008006" key="4">
    <source>
        <dbReference type="Google" id="ProtNLM"/>
    </source>
</evidence>
<dbReference type="EMBL" id="MLJW01001201">
    <property type="protein sequence ID" value="OIQ79510.1"/>
    <property type="molecule type" value="Genomic_DNA"/>
</dbReference>
<gene>
    <name evidence="3" type="ORF">GALL_387440</name>
</gene>
<proteinExistence type="predicted"/>
<evidence type="ECO:0000313" key="3">
    <source>
        <dbReference type="EMBL" id="OIQ79510.1"/>
    </source>
</evidence>
<accession>A0A1J5Q775</accession>
<keyword evidence="2" id="KW-1133">Transmembrane helix</keyword>
<feature type="compositionally biased region" description="Basic residues" evidence="1">
    <location>
        <begin position="119"/>
        <end position="129"/>
    </location>
</feature>
<feature type="region of interest" description="Disordered" evidence="1">
    <location>
        <begin position="54"/>
        <end position="146"/>
    </location>
</feature>
<organism evidence="3">
    <name type="scientific">mine drainage metagenome</name>
    <dbReference type="NCBI Taxonomy" id="410659"/>
    <lineage>
        <taxon>unclassified sequences</taxon>
        <taxon>metagenomes</taxon>
        <taxon>ecological metagenomes</taxon>
    </lineage>
</organism>
<evidence type="ECO:0000256" key="1">
    <source>
        <dbReference type="SAM" id="MobiDB-lite"/>
    </source>
</evidence>
<keyword evidence="2" id="KW-0812">Transmembrane</keyword>
<feature type="compositionally biased region" description="Low complexity" evidence="1">
    <location>
        <begin position="104"/>
        <end position="118"/>
    </location>
</feature>
<feature type="compositionally biased region" description="Polar residues" evidence="1">
    <location>
        <begin position="75"/>
        <end position="85"/>
    </location>
</feature>
<feature type="compositionally biased region" description="Basic and acidic residues" evidence="1">
    <location>
        <begin position="87"/>
        <end position="99"/>
    </location>
</feature>
<evidence type="ECO:0000256" key="2">
    <source>
        <dbReference type="SAM" id="Phobius"/>
    </source>
</evidence>
<feature type="transmembrane region" description="Helical" evidence="2">
    <location>
        <begin position="12"/>
        <end position="35"/>
    </location>
</feature>
<protein>
    <recommendedName>
        <fullName evidence="4">DUF4124 domain-containing protein</fullName>
    </recommendedName>
</protein>
<dbReference type="AlphaFoldDB" id="A0A1J5Q775"/>
<comment type="caution">
    <text evidence="3">The sequence shown here is derived from an EMBL/GenBank/DDBJ whole genome shotgun (WGS) entry which is preliminary data.</text>
</comment>